<evidence type="ECO:0000313" key="4">
    <source>
        <dbReference type="Proteomes" id="UP001230220"/>
    </source>
</evidence>
<dbReference type="InterPro" id="IPR036634">
    <property type="entry name" value="PRD_sf"/>
</dbReference>
<dbReference type="Proteomes" id="UP001230220">
    <property type="component" value="Unassembled WGS sequence"/>
</dbReference>
<dbReference type="InterPro" id="IPR036650">
    <property type="entry name" value="CAT_RNA-bd_dom_sf"/>
</dbReference>
<dbReference type="InterPro" id="IPR011608">
    <property type="entry name" value="PRD"/>
</dbReference>
<evidence type="ECO:0000313" key="3">
    <source>
        <dbReference type="EMBL" id="MDQ0359417.1"/>
    </source>
</evidence>
<dbReference type="RefSeq" id="WP_307404510.1">
    <property type="nucleotide sequence ID" value="NZ_JAUSUR010000001.1"/>
</dbReference>
<dbReference type="Pfam" id="PF00874">
    <property type="entry name" value="PRD"/>
    <property type="match status" value="2"/>
</dbReference>
<feature type="domain" description="PRD" evidence="2">
    <location>
        <begin position="167"/>
        <end position="277"/>
    </location>
</feature>
<dbReference type="SUPFAM" id="SSF63520">
    <property type="entry name" value="PTS-regulatory domain, PRD"/>
    <property type="match status" value="2"/>
</dbReference>
<reference evidence="3 4" key="1">
    <citation type="submission" date="2023-07" db="EMBL/GenBank/DDBJ databases">
        <title>Genomic Encyclopedia of Type Strains, Phase IV (KMG-IV): sequencing the most valuable type-strain genomes for metagenomic binning, comparative biology and taxonomic classification.</title>
        <authorList>
            <person name="Goeker M."/>
        </authorList>
    </citation>
    <scope>NUCLEOTIDE SEQUENCE [LARGE SCALE GENOMIC DNA]</scope>
    <source>
        <strain evidence="3 4">DSM 16784</strain>
    </source>
</reference>
<dbReference type="Pfam" id="PF03123">
    <property type="entry name" value="CAT_RBD"/>
    <property type="match status" value="1"/>
</dbReference>
<dbReference type="Gene3D" id="2.30.24.10">
    <property type="entry name" value="CAT RNA-binding domain"/>
    <property type="match status" value="1"/>
</dbReference>
<dbReference type="PANTHER" id="PTHR30185:SF15">
    <property type="entry name" value="CRYPTIC BETA-GLUCOSIDE BGL OPERON ANTITERMINATOR"/>
    <property type="match status" value="1"/>
</dbReference>
<dbReference type="PANTHER" id="PTHR30185">
    <property type="entry name" value="CRYPTIC BETA-GLUCOSIDE BGL OPERON ANTITERMINATOR"/>
    <property type="match status" value="1"/>
</dbReference>
<sequence>MRVVKKINNNVAVCVDNNNHELIAFGKGISFPEIPYELDDLSIIQRTFYGVNESCIDLLKKIPEDIFGIAAKIVDLARAKIDIEMNPNIVFTLADHIQFALQRNETYMNIKMPFTHEIEHFYELEMEVAKEAVRYINAKKNVSLPYEEVFGIAFHFINAERIRRDMSQEIDDEKVVEDVTRIIEEELRLQIDKSGFNYSRFVSHIYYLLKRKNTNTQMSTDNLKIFESMKEEFPSIYKCVYTIKIYLSGSLDWDVNEEELMYLMLHVNRLCSRLDSN</sequence>
<comment type="caution">
    <text evidence="3">The sequence shown here is derived from an EMBL/GenBank/DDBJ whole genome shotgun (WGS) entry which is preliminary data.</text>
</comment>
<keyword evidence="1" id="KW-0677">Repeat</keyword>
<dbReference type="InterPro" id="IPR004341">
    <property type="entry name" value="CAT_RNA-bd_dom"/>
</dbReference>
<dbReference type="EMBL" id="JAUSUR010000001">
    <property type="protein sequence ID" value="MDQ0359417.1"/>
    <property type="molecule type" value="Genomic_DNA"/>
</dbReference>
<gene>
    <name evidence="3" type="ORF">J2S15_000148</name>
</gene>
<keyword evidence="4" id="KW-1185">Reference proteome</keyword>
<dbReference type="SUPFAM" id="SSF50151">
    <property type="entry name" value="SacY-like RNA-binding domain"/>
    <property type="match status" value="1"/>
</dbReference>
<evidence type="ECO:0000256" key="1">
    <source>
        <dbReference type="ARBA" id="ARBA00022737"/>
    </source>
</evidence>
<protein>
    <submittedName>
        <fullName evidence="3">Beta-glucoside operon transcriptional antiterminator</fullName>
    </submittedName>
</protein>
<evidence type="ECO:0000259" key="2">
    <source>
        <dbReference type="PROSITE" id="PS51372"/>
    </source>
</evidence>
<dbReference type="PROSITE" id="PS51372">
    <property type="entry name" value="PRD_2"/>
    <property type="match status" value="2"/>
</dbReference>
<dbReference type="InterPro" id="IPR050661">
    <property type="entry name" value="BglG_antiterminators"/>
</dbReference>
<feature type="domain" description="PRD" evidence="2">
    <location>
        <begin position="61"/>
        <end position="166"/>
    </location>
</feature>
<dbReference type="Gene3D" id="1.10.1790.10">
    <property type="entry name" value="PRD domain"/>
    <property type="match status" value="2"/>
</dbReference>
<organism evidence="3 4">
    <name type="scientific">Breznakia pachnodae</name>
    <dbReference type="NCBI Taxonomy" id="265178"/>
    <lineage>
        <taxon>Bacteria</taxon>
        <taxon>Bacillati</taxon>
        <taxon>Bacillota</taxon>
        <taxon>Erysipelotrichia</taxon>
        <taxon>Erysipelotrichales</taxon>
        <taxon>Erysipelotrichaceae</taxon>
        <taxon>Breznakia</taxon>
    </lineage>
</organism>
<accession>A0ABU0DXP9</accession>
<name>A0ABU0DXP9_9FIRM</name>
<dbReference type="SMART" id="SM01061">
    <property type="entry name" value="CAT_RBD"/>
    <property type="match status" value="1"/>
</dbReference>
<proteinExistence type="predicted"/>